<evidence type="ECO:0000313" key="2">
    <source>
        <dbReference type="EMBL" id="CAB5037826.1"/>
    </source>
</evidence>
<proteinExistence type="predicted"/>
<sequence>MSSEMGNVSRVDGILVALLQLKEPVIWDEIQYQVTTDWDSLVHLGIVEELEAAFQISISPEEVTSMKNRETILELLQSKGVAVKP</sequence>
<dbReference type="InterPro" id="IPR036736">
    <property type="entry name" value="ACP-like_sf"/>
</dbReference>
<dbReference type="EMBL" id="CAFBMC010000041">
    <property type="protein sequence ID" value="CAB4899632.1"/>
    <property type="molecule type" value="Genomic_DNA"/>
</dbReference>
<dbReference type="AlphaFoldDB" id="A0A6J7FUT0"/>
<dbReference type="SUPFAM" id="SSF47336">
    <property type="entry name" value="ACP-like"/>
    <property type="match status" value="1"/>
</dbReference>
<organism evidence="1">
    <name type="scientific">freshwater metagenome</name>
    <dbReference type="NCBI Taxonomy" id="449393"/>
    <lineage>
        <taxon>unclassified sequences</taxon>
        <taxon>metagenomes</taxon>
        <taxon>ecological metagenomes</taxon>
    </lineage>
</organism>
<name>A0A6J7FUT0_9ZZZZ</name>
<gene>
    <name evidence="1" type="ORF">UFOPK3495_00887</name>
    <name evidence="2" type="ORF">UFOPK4237_00708</name>
</gene>
<dbReference type="Gene3D" id="1.10.1200.10">
    <property type="entry name" value="ACP-like"/>
    <property type="match status" value="1"/>
</dbReference>
<dbReference type="EMBL" id="CAFBPZ010000037">
    <property type="protein sequence ID" value="CAB5037826.1"/>
    <property type="molecule type" value="Genomic_DNA"/>
</dbReference>
<accession>A0A6J7FUT0</accession>
<reference evidence="1" key="1">
    <citation type="submission" date="2020-05" db="EMBL/GenBank/DDBJ databases">
        <authorList>
            <person name="Chiriac C."/>
            <person name="Salcher M."/>
            <person name="Ghai R."/>
            <person name="Kavagutti S V."/>
        </authorList>
    </citation>
    <scope>NUCLEOTIDE SEQUENCE</scope>
</reference>
<protein>
    <submittedName>
        <fullName evidence="1">Unannotated protein</fullName>
    </submittedName>
</protein>
<evidence type="ECO:0000313" key="1">
    <source>
        <dbReference type="EMBL" id="CAB4899632.1"/>
    </source>
</evidence>